<feature type="transmembrane region" description="Helical" evidence="2">
    <location>
        <begin position="639"/>
        <end position="668"/>
    </location>
</feature>
<dbReference type="EMBL" id="LT629739">
    <property type="protein sequence ID" value="SDS66732.1"/>
    <property type="molecule type" value="Genomic_DNA"/>
</dbReference>
<dbReference type="AlphaFoldDB" id="A0A1H1U2M8"/>
<organism evidence="4 5">
    <name type="scientific">Brevibacterium sandarakinum</name>
    <dbReference type="NCBI Taxonomy" id="629680"/>
    <lineage>
        <taxon>Bacteria</taxon>
        <taxon>Bacillati</taxon>
        <taxon>Actinomycetota</taxon>
        <taxon>Actinomycetes</taxon>
        <taxon>Micrococcales</taxon>
        <taxon>Brevibacteriaceae</taxon>
        <taxon>Brevibacterium</taxon>
    </lineage>
</organism>
<feature type="transmembrane region" description="Helical" evidence="2">
    <location>
        <begin position="608"/>
        <end position="630"/>
    </location>
</feature>
<accession>A0A1H1U2M8</accession>
<feature type="transmembrane region" description="Helical" evidence="2">
    <location>
        <begin position="489"/>
        <end position="508"/>
    </location>
</feature>
<keyword evidence="2" id="KW-1133">Transmembrane helix</keyword>
<keyword evidence="5" id="KW-1185">Reference proteome</keyword>
<feature type="region of interest" description="Disordered" evidence="1">
    <location>
        <begin position="1"/>
        <end position="21"/>
    </location>
</feature>
<dbReference type="OrthoDB" id="9759894at2"/>
<dbReference type="PANTHER" id="PTHR43849:SF2">
    <property type="entry name" value="BLL3936 PROTEIN"/>
    <property type="match status" value="1"/>
</dbReference>
<feature type="transmembrane region" description="Helical" evidence="2">
    <location>
        <begin position="351"/>
        <end position="372"/>
    </location>
</feature>
<dbReference type="InterPro" id="IPR010656">
    <property type="entry name" value="DctM"/>
</dbReference>
<feature type="transmembrane region" description="Helical" evidence="2">
    <location>
        <begin position="123"/>
        <end position="141"/>
    </location>
</feature>
<feature type="transmembrane region" description="Helical" evidence="2">
    <location>
        <begin position="417"/>
        <end position="433"/>
    </location>
</feature>
<feature type="transmembrane region" description="Helical" evidence="2">
    <location>
        <begin position="48"/>
        <end position="69"/>
    </location>
</feature>
<evidence type="ECO:0000256" key="1">
    <source>
        <dbReference type="SAM" id="MobiDB-lite"/>
    </source>
</evidence>
<sequence length="690" mass="72640">MSEHPTPPRPSDNAAGAVAEQTAEAEQASAEVLRKVDSSSRFRTNLGWWAWVIGGVSIVFTLYHLYAALERPFNTWMHSSLHLAGATALIFFLYPASKRLLDAPASGNRVADVLIGRGKGIPWYDVLLGLAGLGCNLYVFFDYTRLVSNSVQILGYSDLDFFVAVLGVLLILEATRRCVGMPIVIIAGVALLYGLFGNYLPVFTHSGLSIKDLATNMFLSSGGGIFGTPIQVSANFIFLFLFFAVMLVHTNIGQFFNDLAFRLTGRFTGGPAKAAVVASGLQGMVSGSSVANTVASGSFTIPLMKRAGFKPHFAAATEATASTGGQLMPPIMGAAAFIMAQNVPDLEYNGLIVIAIIPALLYFLGAFLSIHFEAKTSGILGMAKSSLPNGVELLKRLDLLLPLVVIILTLLSGMSPIRAALFGIGTGFVLSFLRKVTRLTLRGFVDLLVSGARTALPVIAACATAGIVAGTVTVTGLGGQLGKGLVDLAGGNFFVVLFMVMIACLVLGMGLPTTANYVVTATIAAPILYNNFDVPLIAAHMFVFFFGILADITPPVCLAAYAGAGIAAANPMRAGVTAVRIAIAGFLIPYVFILEPALLLQGTVPEMLIALITLILGMVGVSAGMAGYFFGSANVIERLLLVASGIALVYPNLWISVVGLIVLVIIAVEQKLRKATTSEQIAKGFAQQKA</sequence>
<gene>
    <name evidence="4" type="ORF">SAMN04489751_2549</name>
</gene>
<dbReference type="PANTHER" id="PTHR43849">
    <property type="entry name" value="BLL3936 PROTEIN"/>
    <property type="match status" value="1"/>
</dbReference>
<dbReference type="Pfam" id="PF06808">
    <property type="entry name" value="DctM"/>
    <property type="match status" value="1"/>
</dbReference>
<dbReference type="STRING" id="629680.SAMN04489751_2549"/>
<feature type="transmembrane region" description="Helical" evidence="2">
    <location>
        <begin position="574"/>
        <end position="593"/>
    </location>
</feature>
<evidence type="ECO:0000313" key="4">
    <source>
        <dbReference type="EMBL" id="SDS66732.1"/>
    </source>
</evidence>
<feature type="compositionally biased region" description="Pro residues" evidence="1">
    <location>
        <begin position="1"/>
        <end position="10"/>
    </location>
</feature>
<feature type="transmembrane region" description="Helical" evidence="2">
    <location>
        <begin position="179"/>
        <end position="196"/>
    </location>
</feature>
<evidence type="ECO:0000256" key="2">
    <source>
        <dbReference type="SAM" id="Phobius"/>
    </source>
</evidence>
<name>A0A1H1U2M8_BRESA</name>
<dbReference type="Proteomes" id="UP000199700">
    <property type="component" value="Chromosome"/>
</dbReference>
<feature type="transmembrane region" description="Helical" evidence="2">
    <location>
        <begin position="236"/>
        <end position="256"/>
    </location>
</feature>
<reference evidence="4" key="1">
    <citation type="submission" date="2016-10" db="EMBL/GenBank/DDBJ databases">
        <authorList>
            <person name="Varghese N."/>
            <person name="Submissions S."/>
        </authorList>
    </citation>
    <scope>NUCLEOTIDE SEQUENCE [LARGE SCALE GENOMIC DNA]</scope>
    <source>
        <strain evidence="4">DSM 22082</strain>
    </source>
</reference>
<dbReference type="NCBIfam" id="TIGR02123">
    <property type="entry name" value="TRAP_fused"/>
    <property type="match status" value="1"/>
</dbReference>
<evidence type="ECO:0000259" key="3">
    <source>
        <dbReference type="Pfam" id="PF06808"/>
    </source>
</evidence>
<feature type="transmembrane region" description="Helical" evidence="2">
    <location>
        <begin position="454"/>
        <end position="477"/>
    </location>
</feature>
<feature type="domain" description="TRAP C4-dicarboxylate transport system permease DctM subunit" evidence="3">
    <location>
        <begin position="166"/>
        <end position="607"/>
    </location>
</feature>
<keyword evidence="2" id="KW-0812">Transmembrane</keyword>
<feature type="transmembrane region" description="Helical" evidence="2">
    <location>
        <begin position="538"/>
        <end position="562"/>
    </location>
</feature>
<proteinExistence type="predicted"/>
<dbReference type="RefSeq" id="WP_092106040.1">
    <property type="nucleotide sequence ID" value="NZ_LT629739.1"/>
</dbReference>
<protein>
    <submittedName>
        <fullName evidence="4">TRAP transporter, 4TM/12TM fusion protein</fullName>
    </submittedName>
</protein>
<keyword evidence="2" id="KW-0472">Membrane</keyword>
<feature type="transmembrane region" description="Helical" evidence="2">
    <location>
        <begin position="153"/>
        <end position="172"/>
    </location>
</feature>
<dbReference type="InterPro" id="IPR011853">
    <property type="entry name" value="TRAP_DctM-Dct_fused"/>
</dbReference>
<evidence type="ECO:0000313" key="5">
    <source>
        <dbReference type="Proteomes" id="UP000199700"/>
    </source>
</evidence>
<feature type="transmembrane region" description="Helical" evidence="2">
    <location>
        <begin position="75"/>
        <end position="94"/>
    </location>
</feature>